<dbReference type="InterPro" id="IPR029063">
    <property type="entry name" value="SAM-dependent_MTases_sf"/>
</dbReference>
<evidence type="ECO:0000313" key="6">
    <source>
        <dbReference type="EMBL" id="GGT13831.1"/>
    </source>
</evidence>
<dbReference type="InterPro" id="IPR050447">
    <property type="entry name" value="Erg6_SMT_methyltransf"/>
</dbReference>
<dbReference type="InterPro" id="IPR013216">
    <property type="entry name" value="Methyltransf_11"/>
</dbReference>
<dbReference type="PANTHER" id="PTHR44068:SF11">
    <property type="entry name" value="GERANYL DIPHOSPHATE 2-C-METHYLTRANSFERASE"/>
    <property type="match status" value="1"/>
</dbReference>
<accession>A0A918GWL1</accession>
<dbReference type="AlphaFoldDB" id="A0A918GWL1"/>
<proteinExistence type="predicted"/>
<comment type="caution">
    <text evidence="6">The sequence shown here is derived from an EMBL/GenBank/DDBJ whole genome shotgun (WGS) entry which is preliminary data.</text>
</comment>
<reference evidence="6" key="2">
    <citation type="submission" date="2020-09" db="EMBL/GenBank/DDBJ databases">
        <authorList>
            <person name="Sun Q."/>
            <person name="Ohkuma M."/>
        </authorList>
    </citation>
    <scope>NUCLEOTIDE SEQUENCE</scope>
    <source>
        <strain evidence="6">JCM 3172</strain>
    </source>
</reference>
<evidence type="ECO:0000256" key="4">
    <source>
        <dbReference type="SAM" id="MobiDB-lite"/>
    </source>
</evidence>
<dbReference type="SUPFAM" id="SSF53335">
    <property type="entry name" value="S-adenosyl-L-methionine-dependent methyltransferases"/>
    <property type="match status" value="1"/>
</dbReference>
<dbReference type="SMART" id="SM00828">
    <property type="entry name" value="PKS_MT"/>
    <property type="match status" value="1"/>
</dbReference>
<dbReference type="EMBL" id="BMQQ01000001">
    <property type="protein sequence ID" value="GGT13831.1"/>
    <property type="molecule type" value="Genomic_DNA"/>
</dbReference>
<keyword evidence="7" id="KW-1185">Reference proteome</keyword>
<feature type="domain" description="Polyketide synthase-like methyltransferase" evidence="5">
    <location>
        <begin position="78"/>
        <end position="297"/>
    </location>
</feature>
<dbReference type="Gene3D" id="3.40.50.150">
    <property type="entry name" value="Vaccinia Virus protein VP39"/>
    <property type="match status" value="1"/>
</dbReference>
<keyword evidence="2" id="KW-0808">Transferase</keyword>
<organism evidence="6 7">
    <name type="scientific">Streptomyces purpureus</name>
    <dbReference type="NCBI Taxonomy" id="1951"/>
    <lineage>
        <taxon>Bacteria</taxon>
        <taxon>Bacillati</taxon>
        <taxon>Actinomycetota</taxon>
        <taxon>Actinomycetes</taxon>
        <taxon>Kitasatosporales</taxon>
        <taxon>Streptomycetaceae</taxon>
        <taxon>Streptomyces</taxon>
    </lineage>
</organism>
<evidence type="ECO:0000313" key="7">
    <source>
        <dbReference type="Proteomes" id="UP000619486"/>
    </source>
</evidence>
<dbReference type="Pfam" id="PF08241">
    <property type="entry name" value="Methyltransf_11"/>
    <property type="match status" value="1"/>
</dbReference>
<feature type="region of interest" description="Disordered" evidence="4">
    <location>
        <begin position="1"/>
        <end position="23"/>
    </location>
</feature>
<protein>
    <submittedName>
        <fullName evidence="6">Methyltransferase type 11</fullName>
    </submittedName>
</protein>
<dbReference type="CDD" id="cd02440">
    <property type="entry name" value="AdoMet_MTases"/>
    <property type="match status" value="1"/>
</dbReference>
<dbReference type="GO" id="GO:0008757">
    <property type="term" value="F:S-adenosylmethionine-dependent methyltransferase activity"/>
    <property type="evidence" value="ECO:0007669"/>
    <property type="project" value="InterPro"/>
</dbReference>
<gene>
    <name evidence="6" type="ORF">GCM10014713_03000</name>
</gene>
<sequence>MPPKRSPIRATLPAPTDRKATAMTDSAQTLPVPEAVGELYDRLTLSAMNDGTFNTNVHIGYWDTPDSEATVEEAMDRLTDVFIDWLKVDRSSHVLDLGCGVGGPGLRVVAHTGARVTGISISEEQIRTANRLAAEAGLADRAVFRHGDAMELPFADASFDAVMALESICHMPDRQQVLTDVARVLAPGGRLVLTDIFERHPRKEVRHPGIDKFCRDLMSTTADIDDYVALLHRSGLRLRAVLDITEQTTLRLADELAKLGGAEERPAAMNEGNFDFSDDAFRPSDLAGADDFGCLLVVAERP</sequence>
<reference evidence="6" key="1">
    <citation type="journal article" date="2014" name="Int. J. Syst. Evol. Microbiol.">
        <title>Complete genome sequence of Corynebacterium casei LMG S-19264T (=DSM 44701T), isolated from a smear-ripened cheese.</title>
        <authorList>
            <consortium name="US DOE Joint Genome Institute (JGI-PGF)"/>
            <person name="Walter F."/>
            <person name="Albersmeier A."/>
            <person name="Kalinowski J."/>
            <person name="Ruckert C."/>
        </authorList>
    </citation>
    <scope>NUCLEOTIDE SEQUENCE</scope>
    <source>
        <strain evidence="6">JCM 3172</strain>
    </source>
</reference>
<evidence type="ECO:0000256" key="3">
    <source>
        <dbReference type="ARBA" id="ARBA00022691"/>
    </source>
</evidence>
<evidence type="ECO:0000259" key="5">
    <source>
        <dbReference type="SMART" id="SM00828"/>
    </source>
</evidence>
<evidence type="ECO:0000256" key="2">
    <source>
        <dbReference type="ARBA" id="ARBA00022679"/>
    </source>
</evidence>
<keyword evidence="3" id="KW-0949">S-adenosyl-L-methionine</keyword>
<evidence type="ECO:0000256" key="1">
    <source>
        <dbReference type="ARBA" id="ARBA00022603"/>
    </source>
</evidence>
<dbReference type="GO" id="GO:0032259">
    <property type="term" value="P:methylation"/>
    <property type="evidence" value="ECO:0007669"/>
    <property type="project" value="UniProtKB-KW"/>
</dbReference>
<name>A0A918GWL1_9ACTN</name>
<dbReference type="Proteomes" id="UP000619486">
    <property type="component" value="Unassembled WGS sequence"/>
</dbReference>
<dbReference type="PANTHER" id="PTHR44068">
    <property type="entry name" value="ZGC:194242"/>
    <property type="match status" value="1"/>
</dbReference>
<keyword evidence="1 6" id="KW-0489">Methyltransferase</keyword>
<dbReference type="InterPro" id="IPR020803">
    <property type="entry name" value="MeTfrase_dom"/>
</dbReference>